<evidence type="ECO:0000259" key="9">
    <source>
        <dbReference type="PROSITE" id="PS50011"/>
    </source>
</evidence>
<dbReference type="PROSITE" id="PS50965">
    <property type="entry name" value="NERD"/>
    <property type="match status" value="1"/>
</dbReference>
<evidence type="ECO:0000256" key="2">
    <source>
        <dbReference type="ARBA" id="ARBA00022527"/>
    </source>
</evidence>
<keyword evidence="4 7" id="KW-0547">Nucleotide-binding</keyword>
<dbReference type="PROSITE" id="PS50011">
    <property type="entry name" value="PROTEIN_KINASE_DOM"/>
    <property type="match status" value="2"/>
</dbReference>
<feature type="domain" description="Protein kinase" evidence="9">
    <location>
        <begin position="193"/>
        <end position="463"/>
    </location>
</feature>
<sequence>MAATVIAVGMPVNEAERRAIAYLRDHLPSSYTLMHNFEIHRNGEVFEVDLAVIAPHAVYLVDIKGTRGLIEVYGPKWYPERRQPFASPLVKLRGHARTLKGLITASQPNRRDLDGVYVDSVVILAAPDAVIQDPGGRDAPSVTTLAKSVSFFQNTARIPAKFSKNIAGVQAMVRRAVQGAAHARTGPLRFNSWEVEERLGGTDAYTEYRAFNSYAGAKSGHVLLRVYVTDPYLPKEERAGQRTRIANAYKALNHMPGHPAIIGVRDFFATEGEDRYVLVTEDVAGQALRLHIDRPNLALTLDQKLAVTGELLDALAHAHRHQVVHRNITPGTLLLGASGHLHVIGFEFARAGVDRSKTIAQAIVDDLEPLYQAPETFREPANASPASDVYSAGLVLYELFTGEKPFSSPTDVYDQGGVFPAKPSDLRSEVPTAIDNWLQKLCSFDPDQRPSAAQANEDLRGLLAARNSDDFGGEPLATPAETEAASMVDYGRLVPGTMLTSKYLVEKRIGAGSFGVVYKVIDTLGDVPRAVKVILKDRHSTLERLKKEYRTLLRVPEHPNVVRVYDAQFSDSGFPPPFIVFEYIDGLDISEMINQKLFSPDDALDLAKQVTDGLVHLHRHGAYHCDIKPRNLLWTGNGVRIIDFNVSVLRNVDNGHGGGSDRYLPPDLDRTAYPQPGDLADRDLFALGVTLYEAITGRYPWEAAAPPPGVPAADPREFSGLAELAPAFVDVLLRAIAPKRSDRFASATELQSAFGKVKQAVRSRPEPDRTGTIHGPVDTDALPPNTNPYVSRLLTLYSQSAHSNAGTRGLDTLAERTYVETALDRELEPAVLAGEFRLVMITGNAGDGKTAFLQRLENRAREQQASFAAPLPNGRRFTLRGRTFVTNYDGSQDEGEQSSDDVLTEFFAPFAGSDPEAWSDREAHLIAINEGRLVDFLAANAARFPLLDQVVRNGLVTGAPEHGVAVINLNLRSVVHDPLGYNGDEQDGDESIFARTLRRLTHEGFWEPCQRCDLRDRCYAYHNARTFQDPVAGPKVIERLKTAYTLTHLRGQLHITLRDMRSALAYMLVGTRDCGQIHELYQAGDREAILQGFYFNSWLGGDRTTGDRLLDLLKDVDMGVSSDPRLDRGLDFISPSADRTLFRFDLRGAYDRDVLRSLFAELPRDYSGQATERRGEVHRQYVAMARRRAYFERRDPGWRQMLPYRSAERMMNLIAGRSDLVAALADVLHAINRGEGLNNLGQVEGKLALQVRQVERGTVRSYRMFPAERFSFSVVDAASRARFVEHMPASLMLRHHATTGSSAELLVNLDVFEMLERLNAGYRPSVEEEQGYYLSLAVFKNRLGSEPYQEVMLTTTGHDFYRVERHDDGRLEMSQVTGTPEDRR</sequence>
<dbReference type="SUPFAM" id="SSF56112">
    <property type="entry name" value="Protein kinase-like (PK-like)"/>
    <property type="match status" value="2"/>
</dbReference>
<dbReference type="Gene3D" id="3.30.200.20">
    <property type="entry name" value="Phosphorylase Kinase, domain 1"/>
    <property type="match status" value="1"/>
</dbReference>
<dbReference type="InterPro" id="IPR017441">
    <property type="entry name" value="Protein_kinase_ATP_BS"/>
</dbReference>
<keyword evidence="12" id="KW-1185">Reference proteome</keyword>
<dbReference type="SMART" id="SM00220">
    <property type="entry name" value="S_TKc"/>
    <property type="match status" value="2"/>
</dbReference>
<evidence type="ECO:0000256" key="5">
    <source>
        <dbReference type="ARBA" id="ARBA00022777"/>
    </source>
</evidence>
<dbReference type="PANTHER" id="PTHR43289">
    <property type="entry name" value="MITOGEN-ACTIVATED PROTEIN KINASE KINASE KINASE 20-RELATED"/>
    <property type="match status" value="1"/>
</dbReference>
<accession>A0A7W7SMZ0</accession>
<reference evidence="11 12" key="1">
    <citation type="submission" date="2020-08" db="EMBL/GenBank/DDBJ databases">
        <title>Sequencing the genomes of 1000 actinobacteria strains.</title>
        <authorList>
            <person name="Klenk H.-P."/>
        </authorList>
    </citation>
    <scope>NUCLEOTIDE SEQUENCE [LARGE SCALE GENOMIC DNA]</scope>
    <source>
        <strain evidence="11 12">DSM 45886</strain>
    </source>
</reference>
<comment type="caution">
    <text evidence="11">The sequence shown here is derived from an EMBL/GenBank/DDBJ whole genome shotgun (WGS) entry which is preliminary data.</text>
</comment>
<dbReference type="RefSeq" id="WP_184533926.1">
    <property type="nucleotide sequence ID" value="NZ_JACHJW010000001.1"/>
</dbReference>
<gene>
    <name evidence="11" type="ORF">FHR38_001466</name>
</gene>
<dbReference type="EC" id="2.7.11.1" evidence="1"/>
<dbReference type="Gene3D" id="1.10.510.10">
    <property type="entry name" value="Transferase(Phosphotransferase) domain 1"/>
    <property type="match status" value="2"/>
</dbReference>
<evidence type="ECO:0000256" key="6">
    <source>
        <dbReference type="ARBA" id="ARBA00022840"/>
    </source>
</evidence>
<keyword evidence="6 7" id="KW-0067">ATP-binding</keyword>
<dbReference type="PANTHER" id="PTHR43289:SF6">
    <property type="entry name" value="SERINE_THREONINE-PROTEIN KINASE NEKL-3"/>
    <property type="match status" value="1"/>
</dbReference>
<dbReference type="GO" id="GO:0005524">
    <property type="term" value="F:ATP binding"/>
    <property type="evidence" value="ECO:0007669"/>
    <property type="project" value="UniProtKB-UniRule"/>
</dbReference>
<feature type="domain" description="NERD" evidence="10">
    <location>
        <begin position="11"/>
        <end position="122"/>
    </location>
</feature>
<protein>
    <recommendedName>
        <fullName evidence="1">non-specific serine/threonine protein kinase</fullName>
        <ecNumber evidence="1">2.7.11.1</ecNumber>
    </recommendedName>
</protein>
<dbReference type="CDD" id="cd14014">
    <property type="entry name" value="STKc_PknB_like"/>
    <property type="match status" value="2"/>
</dbReference>
<keyword evidence="5 11" id="KW-0418">Kinase</keyword>
<dbReference type="Pfam" id="PF08378">
    <property type="entry name" value="NERD"/>
    <property type="match status" value="1"/>
</dbReference>
<evidence type="ECO:0000313" key="11">
    <source>
        <dbReference type="EMBL" id="MBB4957733.1"/>
    </source>
</evidence>
<evidence type="ECO:0000259" key="10">
    <source>
        <dbReference type="PROSITE" id="PS50965"/>
    </source>
</evidence>
<dbReference type="NCBIfam" id="NF047741">
    <property type="entry name" value="antiphage_MADS6"/>
    <property type="match status" value="1"/>
</dbReference>
<dbReference type="InterPro" id="IPR000719">
    <property type="entry name" value="Prot_kinase_dom"/>
</dbReference>
<evidence type="ECO:0000256" key="1">
    <source>
        <dbReference type="ARBA" id="ARBA00012513"/>
    </source>
</evidence>
<name>A0A7W7SMZ0_9ACTN</name>
<proteinExistence type="predicted"/>
<dbReference type="PROSITE" id="PS00107">
    <property type="entry name" value="PROTEIN_KINASE_ATP"/>
    <property type="match status" value="1"/>
</dbReference>
<dbReference type="Pfam" id="PF00069">
    <property type="entry name" value="Pkinase"/>
    <property type="match status" value="2"/>
</dbReference>
<dbReference type="InterPro" id="IPR011528">
    <property type="entry name" value="NERD"/>
</dbReference>
<dbReference type="InterPro" id="IPR011009">
    <property type="entry name" value="Kinase-like_dom_sf"/>
</dbReference>
<dbReference type="Proteomes" id="UP000578819">
    <property type="component" value="Unassembled WGS sequence"/>
</dbReference>
<evidence type="ECO:0000256" key="7">
    <source>
        <dbReference type="PROSITE-ProRule" id="PRU10141"/>
    </source>
</evidence>
<evidence type="ECO:0000313" key="12">
    <source>
        <dbReference type="Proteomes" id="UP000578819"/>
    </source>
</evidence>
<keyword evidence="2 11" id="KW-0723">Serine/threonine-protein kinase</keyword>
<evidence type="ECO:0000256" key="3">
    <source>
        <dbReference type="ARBA" id="ARBA00022679"/>
    </source>
</evidence>
<feature type="region of interest" description="Disordered" evidence="8">
    <location>
        <begin position="757"/>
        <end position="784"/>
    </location>
</feature>
<organism evidence="11 12">
    <name type="scientific">Micromonospora polyrhachis</name>
    <dbReference type="NCBI Taxonomy" id="1282883"/>
    <lineage>
        <taxon>Bacteria</taxon>
        <taxon>Bacillati</taxon>
        <taxon>Actinomycetota</taxon>
        <taxon>Actinomycetes</taxon>
        <taxon>Micromonosporales</taxon>
        <taxon>Micromonosporaceae</taxon>
        <taxon>Micromonospora</taxon>
    </lineage>
</organism>
<keyword evidence="3" id="KW-0808">Transferase</keyword>
<feature type="binding site" evidence="7">
    <location>
        <position position="536"/>
    </location>
    <ligand>
        <name>ATP</name>
        <dbReference type="ChEBI" id="CHEBI:30616"/>
    </ligand>
</feature>
<evidence type="ECO:0000256" key="8">
    <source>
        <dbReference type="SAM" id="MobiDB-lite"/>
    </source>
</evidence>
<dbReference type="EMBL" id="JACHJW010000001">
    <property type="protein sequence ID" value="MBB4957733.1"/>
    <property type="molecule type" value="Genomic_DNA"/>
</dbReference>
<dbReference type="GO" id="GO:0004674">
    <property type="term" value="F:protein serine/threonine kinase activity"/>
    <property type="evidence" value="ECO:0007669"/>
    <property type="project" value="UniProtKB-KW"/>
</dbReference>
<feature type="domain" description="Protein kinase" evidence="9">
    <location>
        <begin position="503"/>
        <end position="755"/>
    </location>
</feature>
<evidence type="ECO:0000256" key="4">
    <source>
        <dbReference type="ARBA" id="ARBA00022741"/>
    </source>
</evidence>